<comment type="similarity">
    <text evidence="1 7">Belongs to the cytochrome P450 family.</text>
</comment>
<evidence type="ECO:0000256" key="4">
    <source>
        <dbReference type="ARBA" id="ARBA00023002"/>
    </source>
</evidence>
<dbReference type="Gene3D" id="1.10.630.10">
    <property type="entry name" value="Cytochrome P450"/>
    <property type="match status" value="1"/>
</dbReference>
<keyword evidence="6 7" id="KW-0503">Monooxygenase</keyword>
<dbReference type="InterPro" id="IPR002397">
    <property type="entry name" value="Cyt_P450_B"/>
</dbReference>
<keyword evidence="4 7" id="KW-0560">Oxidoreductase</keyword>
<dbReference type="SUPFAM" id="SSF48264">
    <property type="entry name" value="Cytochrome P450"/>
    <property type="match status" value="1"/>
</dbReference>
<reference evidence="8" key="1">
    <citation type="journal article" date="2003" name="Chem. Commun. (Camb.)">
        <title>Evidence from engineered gene fusions for the repeated use of a module in a modular polyketide synthase.</title>
        <authorList>
            <person name="Olano C."/>
            <person name="Wilkinson B."/>
            <person name="Moss S."/>
            <person name="Brana A.F."/>
            <person name="Mendez C."/>
            <person name="Leadlay P.F."/>
            <person name="Salas J.A."/>
        </authorList>
    </citation>
    <scope>NUCLEOTIDE SEQUENCE</scope>
    <source>
        <strain evidence="8">Tu4055</strain>
    </source>
</reference>
<evidence type="ECO:0000256" key="6">
    <source>
        <dbReference type="ARBA" id="ARBA00023033"/>
    </source>
</evidence>
<dbReference type="GO" id="GO:0008483">
    <property type="term" value="F:transaminase activity"/>
    <property type="evidence" value="ECO:0007669"/>
    <property type="project" value="UniProtKB-KW"/>
</dbReference>
<evidence type="ECO:0000256" key="2">
    <source>
        <dbReference type="ARBA" id="ARBA00022617"/>
    </source>
</evidence>
<dbReference type="EMBL" id="AJ580915">
    <property type="protein sequence ID" value="CAE45673.1"/>
    <property type="molecule type" value="Genomic_DNA"/>
</dbReference>
<name>Q70HZ6_9ACTN</name>
<keyword evidence="8" id="KW-0808">Transferase</keyword>
<dbReference type="InterPro" id="IPR036396">
    <property type="entry name" value="Cyt_P450_sf"/>
</dbReference>
<protein>
    <submittedName>
        <fullName evidence="8">Putative cytochrome P450</fullName>
    </submittedName>
</protein>
<evidence type="ECO:0000256" key="1">
    <source>
        <dbReference type="ARBA" id="ARBA00010617"/>
    </source>
</evidence>
<dbReference type="InterPro" id="IPR017972">
    <property type="entry name" value="Cyt_P450_CS"/>
</dbReference>
<dbReference type="PRINTS" id="PR00359">
    <property type="entry name" value="BP450"/>
</dbReference>
<sequence>MTTRRRQRHPALSPSCPSVPFPLLETEFVLMPSFPVRRSVPDTPPAEHLELLKESGGVCPFTMEDGRPAWLAASHDAVRSLLADRRISNNPAKTPPFSQREALQKERGQFSRHLFNMDSPEHDVARRMIAEDFTPRHAEAVRPYFEEVFGEIVDEVVHKGPPAEMIESFAFPVATRTICKVLDIPEDDCEYFQKRTEQIIEMDRGEENLEAVVELRRYVDSVMQQRTRKPGDDLLSRMIVKAKASKEIELSDADLVDNAMFLLVAGHEPSANMLGLGVLALAEFPDVAEELRAEPHLWPGAIDEMLRYYTIARATKRVAAADIEYEGHTIKEGDAVIVLLDTSNRDPKVHAEPNRLDIHRSAGNHLAFSHGPHQCLGKHLVRVQLEIALRAVAERLPGLRLDIAKEDIPFRGDALSYGPRQLRVTW</sequence>
<gene>
    <name evidence="8" type="primary">borI</name>
</gene>
<dbReference type="AlphaFoldDB" id="Q70HZ6"/>
<evidence type="ECO:0000256" key="7">
    <source>
        <dbReference type="RuleBase" id="RU000461"/>
    </source>
</evidence>
<keyword evidence="8" id="KW-0032">Aminotransferase</keyword>
<evidence type="ECO:0000256" key="3">
    <source>
        <dbReference type="ARBA" id="ARBA00022723"/>
    </source>
</evidence>
<dbReference type="GO" id="GO:0016705">
    <property type="term" value="F:oxidoreductase activity, acting on paired donors, with incorporation or reduction of molecular oxygen"/>
    <property type="evidence" value="ECO:0007669"/>
    <property type="project" value="InterPro"/>
</dbReference>
<dbReference type="InterPro" id="IPR001128">
    <property type="entry name" value="Cyt_P450"/>
</dbReference>
<keyword evidence="3 7" id="KW-0479">Metal-binding</keyword>
<dbReference type="PANTHER" id="PTHR46696">
    <property type="entry name" value="P450, PUTATIVE (EUROFUNG)-RELATED"/>
    <property type="match status" value="1"/>
</dbReference>
<reference evidence="8" key="2">
    <citation type="journal article" date="2004" name="Chem. Biol.">
        <title>Biosynthesis of the angiogenesis inhibitor borrelidin by Streptomyces parvulus Tu4055: cluster analysis and assignment of functions.</title>
        <authorList>
            <person name="Olano C."/>
            <person name="Wilkinson B."/>
            <person name="Sanchez C."/>
            <person name="Moss S."/>
            <person name="Sheridan R."/>
            <person name="Math V."/>
            <person name="Weston A.J."/>
            <person name="Brana A.F."/>
            <person name="Martin C.J."/>
            <person name="Oliynyk M."/>
            <person name="Mendez C."/>
            <person name="Leadlay P.F."/>
            <person name="Salas J.A."/>
        </authorList>
    </citation>
    <scope>NUCLEOTIDE SEQUENCE</scope>
    <source>
        <strain evidence="8">Tu4055</strain>
    </source>
</reference>
<dbReference type="PROSITE" id="PS00086">
    <property type="entry name" value="CYTOCHROME_P450"/>
    <property type="match status" value="1"/>
</dbReference>
<dbReference type="GO" id="GO:0020037">
    <property type="term" value="F:heme binding"/>
    <property type="evidence" value="ECO:0007669"/>
    <property type="project" value="InterPro"/>
</dbReference>
<keyword evidence="2 7" id="KW-0349">Heme</keyword>
<keyword evidence="5 7" id="KW-0408">Iron</keyword>
<dbReference type="GO" id="GO:0005506">
    <property type="term" value="F:iron ion binding"/>
    <property type="evidence" value="ECO:0007669"/>
    <property type="project" value="InterPro"/>
</dbReference>
<proteinExistence type="inferred from homology"/>
<dbReference type="CDD" id="cd11030">
    <property type="entry name" value="CYP105-like"/>
    <property type="match status" value="1"/>
</dbReference>
<dbReference type="GO" id="GO:0004497">
    <property type="term" value="F:monooxygenase activity"/>
    <property type="evidence" value="ECO:0007669"/>
    <property type="project" value="UniProtKB-KW"/>
</dbReference>
<evidence type="ECO:0000313" key="8">
    <source>
        <dbReference type="EMBL" id="CAE45673.1"/>
    </source>
</evidence>
<dbReference type="Pfam" id="PF00067">
    <property type="entry name" value="p450"/>
    <property type="match status" value="1"/>
</dbReference>
<evidence type="ECO:0000256" key="5">
    <source>
        <dbReference type="ARBA" id="ARBA00023004"/>
    </source>
</evidence>
<dbReference type="PANTHER" id="PTHR46696:SF1">
    <property type="entry name" value="CYTOCHROME P450 YJIB-RELATED"/>
    <property type="match status" value="1"/>
</dbReference>
<dbReference type="FunFam" id="1.10.630.10:FF:000018">
    <property type="entry name" value="Cytochrome P450 monooxygenase"/>
    <property type="match status" value="1"/>
</dbReference>
<accession>Q70HZ6</accession>
<organism evidence="8">
    <name type="scientific">Streptomyces parvulus</name>
    <dbReference type="NCBI Taxonomy" id="146923"/>
    <lineage>
        <taxon>Bacteria</taxon>
        <taxon>Bacillati</taxon>
        <taxon>Actinomycetota</taxon>
        <taxon>Actinomycetes</taxon>
        <taxon>Kitasatosporales</taxon>
        <taxon>Streptomycetaceae</taxon>
        <taxon>Streptomyces</taxon>
    </lineage>
</organism>
<dbReference type="PRINTS" id="PR00385">
    <property type="entry name" value="P450"/>
</dbReference>